<dbReference type="AlphaFoldDB" id="W9HEX4"/>
<gene>
    <name evidence="2" type="ORF">FOYG_16718</name>
</gene>
<reference evidence="2 3" key="1">
    <citation type="submission" date="2011-06" db="EMBL/GenBank/DDBJ databases">
        <title>The Genome Sequence of Fusarium oxysporum FOSC 3-a.</title>
        <authorList>
            <consortium name="The Broad Institute Genome Sequencing Platform"/>
            <person name="Ma L.-J."/>
            <person name="Gale L.R."/>
            <person name="Schwartz D.C."/>
            <person name="Zhou S."/>
            <person name="Corby-Kistler H."/>
            <person name="Young S.K."/>
            <person name="Zeng Q."/>
            <person name="Gargeya S."/>
            <person name="Fitzgerald M."/>
            <person name="Haas B."/>
            <person name="Abouelleil A."/>
            <person name="Alvarado L."/>
            <person name="Arachchi H.M."/>
            <person name="Berlin A."/>
            <person name="Brown A."/>
            <person name="Chapman S.B."/>
            <person name="Chen Z."/>
            <person name="Dunbar C."/>
            <person name="Freedman E."/>
            <person name="Gearin G."/>
            <person name="Gellesch M."/>
            <person name="Goldberg J."/>
            <person name="Griggs A."/>
            <person name="Gujja S."/>
            <person name="Heiman D."/>
            <person name="Howarth C."/>
            <person name="Larson L."/>
            <person name="Lui A."/>
            <person name="MacDonald P.J.P."/>
            <person name="Mehta T."/>
            <person name="Montmayeur A."/>
            <person name="Murphy C."/>
            <person name="Neiman D."/>
            <person name="Pearson M."/>
            <person name="Priest M."/>
            <person name="Roberts A."/>
            <person name="Saif S."/>
            <person name="Shea T."/>
            <person name="Shenoy N."/>
            <person name="Sisk P."/>
            <person name="Stolte C."/>
            <person name="Sykes S."/>
            <person name="Wortman J."/>
            <person name="Nusbaum C."/>
            <person name="Birren B."/>
        </authorList>
    </citation>
    <scope>NUCLEOTIDE SEQUENCE [LARGE SCALE GENOMIC DNA]</scope>
    <source>
        <strain evidence="3">FOSC 3-a</strain>
    </source>
</reference>
<proteinExistence type="predicted"/>
<dbReference type="Proteomes" id="UP000030753">
    <property type="component" value="Unassembled WGS sequence"/>
</dbReference>
<dbReference type="HOGENOM" id="CLU_3377094_0_0_1"/>
<organism evidence="2 3">
    <name type="scientific">Fusarium oxysporum NRRL 32931</name>
    <dbReference type="NCBI Taxonomy" id="660029"/>
    <lineage>
        <taxon>Eukaryota</taxon>
        <taxon>Fungi</taxon>
        <taxon>Dikarya</taxon>
        <taxon>Ascomycota</taxon>
        <taxon>Pezizomycotina</taxon>
        <taxon>Sordariomycetes</taxon>
        <taxon>Hypocreomycetidae</taxon>
        <taxon>Hypocreales</taxon>
        <taxon>Nectriaceae</taxon>
        <taxon>Fusarium</taxon>
        <taxon>Fusarium oxysporum species complex</taxon>
    </lineage>
</organism>
<feature type="compositionally biased region" description="Basic and acidic residues" evidence="1">
    <location>
        <begin position="15"/>
        <end position="25"/>
    </location>
</feature>
<evidence type="ECO:0000313" key="2">
    <source>
        <dbReference type="EMBL" id="EWY80797.1"/>
    </source>
</evidence>
<sequence length="34" mass="3670">MAAMKAAIADIFTEVRQDDRPEPQGKIRQAAVAA</sequence>
<accession>W9HEX4</accession>
<name>W9HEX4_FUSOX</name>
<protein>
    <submittedName>
        <fullName evidence="2">Uncharacterized protein</fullName>
    </submittedName>
</protein>
<evidence type="ECO:0000256" key="1">
    <source>
        <dbReference type="SAM" id="MobiDB-lite"/>
    </source>
</evidence>
<feature type="region of interest" description="Disordered" evidence="1">
    <location>
        <begin position="15"/>
        <end position="34"/>
    </location>
</feature>
<evidence type="ECO:0000313" key="3">
    <source>
        <dbReference type="Proteomes" id="UP000030753"/>
    </source>
</evidence>
<dbReference type="EMBL" id="JH717850">
    <property type="protein sequence ID" value="EWY80797.1"/>
    <property type="molecule type" value="Genomic_DNA"/>
</dbReference>